<proteinExistence type="predicted"/>
<sequence length="357" mass="39562">MKRTIYILCIIALISAMAVPATAEYVAEHKKMSIYEQGAGDLAYTYGTPFYQCIWGYDSVGSNAETATYNINLSSLPDNAVEARLYVYWTWSAVDVCDKLTYMSWYRDYAVYPELEVEFNGETVSFDYADGTNWIDHYTDAKNISAVGLQYGQPGYQTYNFPSGTNCSSIPLNLVSGNNAVNVTNVKSYQGPDCAGYCTGSYISSINSGRARVCIQGVGLLLTLEDDDKMYWIAEGNDMTYTKWKNGAWTYGITPDMTITKVKFPGPVPSGMDTATLTSVVPAGDLGYNRLYFNALSEYWWDGLWNSVPDKNLAVSETDVSAALRSQNNMARFQNGLENPNNGDKQMNVANAFLVVE</sequence>
<dbReference type="Proteomes" id="UP000634805">
    <property type="component" value="Unassembled WGS sequence"/>
</dbReference>
<organism evidence="2 3">
    <name type="scientific">Candidatus Argoarchaeum ethanivorans</name>
    <dbReference type="NCBI Taxonomy" id="2608793"/>
    <lineage>
        <taxon>Archaea</taxon>
        <taxon>Methanobacteriati</taxon>
        <taxon>Methanobacteriota</taxon>
        <taxon>Stenosarchaea group</taxon>
        <taxon>Methanomicrobia</taxon>
        <taxon>Methanosarcinales</taxon>
        <taxon>Methanosarcinales incertae sedis</taxon>
        <taxon>GOM Arc I cluster</taxon>
        <taxon>Candidatus Argoarchaeum</taxon>
    </lineage>
</organism>
<dbReference type="Pfam" id="PF11824">
    <property type="entry name" value="DUF3344"/>
    <property type="match status" value="1"/>
</dbReference>
<protein>
    <recommendedName>
        <fullName evidence="1">DUF3344 domain-containing protein</fullName>
    </recommendedName>
</protein>
<dbReference type="InterPro" id="IPR021779">
    <property type="entry name" value="DUF3344"/>
</dbReference>
<comment type="caution">
    <text evidence="2">The sequence shown here is derived from an EMBL/GenBank/DDBJ whole genome shotgun (WGS) entry which is preliminary data.</text>
</comment>
<name>A0A811TAF8_9EURY</name>
<accession>A0A811TAF8</accession>
<gene>
    <name evidence="2" type="ORF">EMLJLAPB_00328</name>
</gene>
<feature type="domain" description="DUF3344" evidence="1">
    <location>
        <begin position="36"/>
        <end position="357"/>
    </location>
</feature>
<evidence type="ECO:0000313" key="3">
    <source>
        <dbReference type="Proteomes" id="UP000634805"/>
    </source>
</evidence>
<reference evidence="2" key="1">
    <citation type="submission" date="2020-10" db="EMBL/GenBank/DDBJ databases">
        <authorList>
            <person name="Hahn C.J."/>
            <person name="Laso-Perez R."/>
            <person name="Vulcano F."/>
            <person name="Vaziourakis K.-M."/>
            <person name="Stokke R."/>
            <person name="Steen I.H."/>
            <person name="Teske A."/>
            <person name="Boetius A."/>
            <person name="Liebeke M."/>
            <person name="Amann R."/>
            <person name="Knittel K."/>
        </authorList>
    </citation>
    <scope>NUCLEOTIDE SEQUENCE</scope>
    <source>
        <strain evidence="2">Gfbio:e3339647-f889-4370-9287-4fb5cb688e4c:AG392D22_GoMArc1</strain>
    </source>
</reference>
<dbReference type="AlphaFoldDB" id="A0A811TAF8"/>
<dbReference type="EMBL" id="CAJHIS010000006">
    <property type="protein sequence ID" value="CAD6492613.1"/>
    <property type="molecule type" value="Genomic_DNA"/>
</dbReference>
<evidence type="ECO:0000259" key="1">
    <source>
        <dbReference type="Pfam" id="PF11824"/>
    </source>
</evidence>
<evidence type="ECO:0000313" key="2">
    <source>
        <dbReference type="EMBL" id="CAD6492613.1"/>
    </source>
</evidence>